<evidence type="ECO:0000256" key="1">
    <source>
        <dbReference type="ARBA" id="ARBA00007118"/>
    </source>
</evidence>
<dbReference type="InterPro" id="IPR029479">
    <property type="entry name" value="Nitroreductase"/>
</dbReference>
<evidence type="ECO:0000259" key="3">
    <source>
        <dbReference type="Pfam" id="PF00881"/>
    </source>
</evidence>
<evidence type="ECO:0000313" key="4">
    <source>
        <dbReference type="EMBL" id="KKK73774.1"/>
    </source>
</evidence>
<dbReference type="InterPro" id="IPR000415">
    <property type="entry name" value="Nitroreductase-like"/>
</dbReference>
<comment type="caution">
    <text evidence="4">The sequence shown here is derived from an EMBL/GenBank/DDBJ whole genome shotgun (WGS) entry which is preliminary data.</text>
</comment>
<dbReference type="Gene3D" id="2.20.180.10">
    <property type="entry name" value="putative fmn-dependent nitroreductase like domains"/>
    <property type="match status" value="1"/>
</dbReference>
<dbReference type="GO" id="GO:0016491">
    <property type="term" value="F:oxidoreductase activity"/>
    <property type="evidence" value="ECO:0007669"/>
    <property type="project" value="UniProtKB-KW"/>
</dbReference>
<protein>
    <recommendedName>
        <fullName evidence="3">Nitroreductase domain-containing protein</fullName>
    </recommendedName>
</protein>
<dbReference type="Pfam" id="PF00881">
    <property type="entry name" value="Nitroreductase"/>
    <property type="match status" value="2"/>
</dbReference>
<gene>
    <name evidence="4" type="ORF">LCGC14_2890450</name>
</gene>
<dbReference type="SUPFAM" id="SSF55469">
    <property type="entry name" value="FMN-dependent nitroreductase-like"/>
    <property type="match status" value="1"/>
</dbReference>
<feature type="domain" description="Nitroreductase" evidence="3">
    <location>
        <begin position="99"/>
        <end position="150"/>
    </location>
</feature>
<dbReference type="AlphaFoldDB" id="A0A0F9A5A0"/>
<accession>A0A0F9A5A0</accession>
<sequence>MIENLIAKNRSYRRFYEEEKISPETLRKLVNLARLSASAGNIQPLKYILSCDPGRNKQIFLCTMWAGFLKDWDGPEEGERPPGYIIILGDKNIKQSFGVDHGIAAQSILLGAVERGLGGCMIGSIHREKLREALEIPEHLEILLVVALGKPKEKVVIETVGADGDIKYYRDAEGVHHVPKRSLDELIVE</sequence>
<feature type="domain" description="Nitroreductase" evidence="3">
    <location>
        <begin position="7"/>
        <end position="50"/>
    </location>
</feature>
<keyword evidence="2" id="KW-0560">Oxidoreductase</keyword>
<dbReference type="PANTHER" id="PTHR43673">
    <property type="entry name" value="NAD(P)H NITROREDUCTASE YDGI-RELATED"/>
    <property type="match status" value="1"/>
</dbReference>
<reference evidence="4" key="1">
    <citation type="journal article" date="2015" name="Nature">
        <title>Complex archaea that bridge the gap between prokaryotes and eukaryotes.</title>
        <authorList>
            <person name="Spang A."/>
            <person name="Saw J.H."/>
            <person name="Jorgensen S.L."/>
            <person name="Zaremba-Niedzwiedzka K."/>
            <person name="Martijn J."/>
            <person name="Lind A.E."/>
            <person name="van Eijk R."/>
            <person name="Schleper C."/>
            <person name="Guy L."/>
            <person name="Ettema T.J."/>
        </authorList>
    </citation>
    <scope>NUCLEOTIDE SEQUENCE</scope>
</reference>
<dbReference type="InterPro" id="IPR023312">
    <property type="entry name" value="Put_nitroreductase_C_bac"/>
</dbReference>
<comment type="similarity">
    <text evidence="1">Belongs to the nitroreductase family.</text>
</comment>
<dbReference type="PANTHER" id="PTHR43673:SF10">
    <property type="entry name" value="NADH DEHYDROGENASE_NAD(P)H NITROREDUCTASE XCC3605-RELATED"/>
    <property type="match status" value="1"/>
</dbReference>
<name>A0A0F9A5A0_9ZZZZ</name>
<dbReference type="Gene3D" id="3.40.109.10">
    <property type="entry name" value="NADH Oxidase"/>
    <property type="match status" value="1"/>
</dbReference>
<dbReference type="CDD" id="cd02062">
    <property type="entry name" value="Nitro_FMN_reductase"/>
    <property type="match status" value="1"/>
</dbReference>
<dbReference type="EMBL" id="LAZR01056632">
    <property type="protein sequence ID" value="KKK73774.1"/>
    <property type="molecule type" value="Genomic_DNA"/>
</dbReference>
<evidence type="ECO:0000256" key="2">
    <source>
        <dbReference type="ARBA" id="ARBA00023002"/>
    </source>
</evidence>
<proteinExistence type="inferred from homology"/>
<organism evidence="4">
    <name type="scientific">marine sediment metagenome</name>
    <dbReference type="NCBI Taxonomy" id="412755"/>
    <lineage>
        <taxon>unclassified sequences</taxon>
        <taxon>metagenomes</taxon>
        <taxon>ecological metagenomes</taxon>
    </lineage>
</organism>